<organism evidence="1 2">
    <name type="scientific">Roseobacter fucihabitans</name>
    <dbReference type="NCBI Taxonomy" id="1537242"/>
    <lineage>
        <taxon>Bacteria</taxon>
        <taxon>Pseudomonadati</taxon>
        <taxon>Pseudomonadota</taxon>
        <taxon>Alphaproteobacteria</taxon>
        <taxon>Rhodobacterales</taxon>
        <taxon>Roseobacteraceae</taxon>
        <taxon>Roseobacter</taxon>
    </lineage>
</organism>
<protein>
    <submittedName>
        <fullName evidence="1">Uncharacterized protein</fullName>
    </submittedName>
</protein>
<accession>A0ABZ2BSV4</accession>
<keyword evidence="2" id="KW-1185">Reference proteome</keyword>
<evidence type="ECO:0000313" key="2">
    <source>
        <dbReference type="Proteomes" id="UP001318682"/>
    </source>
</evidence>
<sequence length="65" mass="7177">MSTFKTPIAARRAQLFEVLRQTYKAETTTAQYLSEDAKPVSAKDTLRLQSAATRSLQASGCARLQ</sequence>
<dbReference type="Proteomes" id="UP001318682">
    <property type="component" value="Chromosome"/>
</dbReference>
<gene>
    <name evidence="1" type="ORF">ROLI_022000</name>
</gene>
<reference evidence="2" key="2">
    <citation type="submission" date="2024-01" db="EMBL/GenBank/DDBJ databases">
        <title>Roseobacter fucihabitans sp. nov., isolated from the brown alga Fucus spiralis.</title>
        <authorList>
            <person name="Hahnke S."/>
            <person name="Berger M."/>
            <person name="Schlingloff A."/>
            <person name="Athale I."/>
            <person name="Neumann-Schaal M."/>
            <person name="Adenaya A."/>
            <person name="Poehlein A."/>
            <person name="Daniel R."/>
            <person name="Pertersen J."/>
            <person name="Brinkhoff T."/>
        </authorList>
    </citation>
    <scope>NUCLEOTIDE SEQUENCE [LARGE SCALE GENOMIC DNA]</scope>
    <source>
        <strain evidence="2">B14</strain>
    </source>
</reference>
<evidence type="ECO:0000313" key="1">
    <source>
        <dbReference type="EMBL" id="WVX49114.1"/>
    </source>
</evidence>
<reference evidence="1 2" key="1">
    <citation type="submission" date="2015-07" db="EMBL/GenBank/DDBJ databases">
        <authorList>
            <person name="Voget S."/>
            <person name="Dogs M."/>
            <person name="Brinkhoff T.H."/>
            <person name="Daniel R."/>
        </authorList>
    </citation>
    <scope>NUCLEOTIDE SEQUENCE [LARGE SCALE GENOMIC DNA]</scope>
    <source>
        <strain evidence="1 2">B14</strain>
    </source>
</reference>
<name>A0ABZ2BSV4_9RHOB</name>
<proteinExistence type="predicted"/>
<dbReference type="EMBL" id="CP143423">
    <property type="protein sequence ID" value="WVX49114.1"/>
    <property type="molecule type" value="Genomic_DNA"/>
</dbReference>